<evidence type="ECO:0000259" key="1">
    <source>
        <dbReference type="Pfam" id="PF06202"/>
    </source>
</evidence>
<dbReference type="PANTHER" id="PTHR10569:SF2">
    <property type="entry name" value="GLYCOGEN DEBRANCHING ENZYME"/>
    <property type="match status" value="1"/>
</dbReference>
<dbReference type="InterPro" id="IPR032790">
    <property type="entry name" value="GDE_C"/>
</dbReference>
<dbReference type="GO" id="GO:0004134">
    <property type="term" value="F:4-alpha-glucanotransferase activity"/>
    <property type="evidence" value="ECO:0007669"/>
    <property type="project" value="InterPro"/>
</dbReference>
<dbReference type="SUPFAM" id="SSF48208">
    <property type="entry name" value="Six-hairpin glycosidases"/>
    <property type="match status" value="1"/>
</dbReference>
<feature type="domain" description="Glycogen debranching enzyme C-terminal" evidence="1">
    <location>
        <begin position="291"/>
        <end position="645"/>
    </location>
</feature>
<dbReference type="EMBL" id="JAAIYP010000039">
    <property type="protein sequence ID" value="NFV81112.1"/>
    <property type="molecule type" value="Genomic_DNA"/>
</dbReference>
<proteinExistence type="predicted"/>
<dbReference type="GO" id="GO:0005980">
    <property type="term" value="P:glycogen catabolic process"/>
    <property type="evidence" value="ECO:0007669"/>
    <property type="project" value="InterPro"/>
</dbReference>
<dbReference type="Pfam" id="PF06202">
    <property type="entry name" value="GDE_C"/>
    <property type="match status" value="1"/>
</dbReference>
<feature type="domain" description="Glycogen debranching enzyme bacterial and archaeal type N-terminal" evidence="2">
    <location>
        <begin position="17"/>
        <end position="215"/>
    </location>
</feature>
<evidence type="ECO:0000259" key="2">
    <source>
        <dbReference type="Pfam" id="PF12439"/>
    </source>
</evidence>
<dbReference type="GO" id="GO:0004135">
    <property type="term" value="F:amylo-alpha-1,6-glucosidase activity"/>
    <property type="evidence" value="ECO:0007669"/>
    <property type="project" value="InterPro"/>
</dbReference>
<dbReference type="InterPro" id="IPR008928">
    <property type="entry name" value="6-hairpin_glycosidase_sf"/>
</dbReference>
<comment type="caution">
    <text evidence="3">The sequence shown here is derived from an EMBL/GenBank/DDBJ whole genome shotgun (WGS) entry which is preliminary data.</text>
</comment>
<name>A0A7C9UXT2_9PROT</name>
<reference evidence="3 4" key="1">
    <citation type="submission" date="2020-02" db="EMBL/GenBank/DDBJ databases">
        <authorList>
            <person name="Dziuba M."/>
            <person name="Kuznetsov B."/>
            <person name="Mardanov A."/>
            <person name="Ravin N."/>
            <person name="Grouzdev D."/>
        </authorList>
    </citation>
    <scope>NUCLEOTIDE SEQUENCE [LARGE SCALE GENOMIC DNA]</scope>
    <source>
        <strain evidence="3 4">SpK</strain>
    </source>
</reference>
<dbReference type="Pfam" id="PF12439">
    <property type="entry name" value="GDE_N"/>
    <property type="match status" value="1"/>
</dbReference>
<keyword evidence="4" id="KW-1185">Reference proteome</keyword>
<evidence type="ECO:0000313" key="4">
    <source>
        <dbReference type="Proteomes" id="UP000480684"/>
    </source>
</evidence>
<organism evidence="3 4">
    <name type="scientific">Magnetospirillum aberrantis SpK</name>
    <dbReference type="NCBI Taxonomy" id="908842"/>
    <lineage>
        <taxon>Bacteria</taxon>
        <taxon>Pseudomonadati</taxon>
        <taxon>Pseudomonadota</taxon>
        <taxon>Alphaproteobacteria</taxon>
        <taxon>Rhodospirillales</taxon>
        <taxon>Rhodospirillaceae</taxon>
        <taxon>Magnetospirillum</taxon>
    </lineage>
</organism>
<dbReference type="InterPro" id="IPR024742">
    <property type="entry name" value="Glycogen_debranch_N"/>
</dbReference>
<gene>
    <name evidence="3" type="ORF">G4223_13415</name>
</gene>
<dbReference type="RefSeq" id="WP_163680644.1">
    <property type="nucleotide sequence ID" value="NZ_JAAIYP010000039.1"/>
</dbReference>
<accession>A0A7C9UXT2</accession>
<dbReference type="PANTHER" id="PTHR10569">
    <property type="entry name" value="GLYCOGEN DEBRANCHING ENZYME"/>
    <property type="match status" value="1"/>
</dbReference>
<dbReference type="Gene3D" id="1.50.10.10">
    <property type="match status" value="1"/>
</dbReference>
<dbReference type="InterPro" id="IPR010401">
    <property type="entry name" value="AGL/Gdb1"/>
</dbReference>
<protein>
    <submittedName>
        <fullName evidence="3">Glycogen debranching protein</fullName>
    </submittedName>
</protein>
<evidence type="ECO:0000313" key="3">
    <source>
        <dbReference type="EMBL" id="NFV81112.1"/>
    </source>
</evidence>
<sequence length="651" mass="72120">MSLLQLHVGATASWAGKEWMTTNGLGGYASGTLAGDVSRRHDGLLVAALDAPRGRTVMLDQLEEVLLLPGGALPLFELAVEFRLDGGLPVWRFVGAGRVIERRVVMPWRQNTVHVQYHLLEGAAVELRLRPWLHVRHADWGLDQDLIKAHPVVVEDGCVEIACAPWPALRLAVAGWRADWDDPCRRDMHYAIESGRGYLDHGPQWSPGTLTATLDGALALAASTESWAIATALDADDAWAAERERRRRLLSRAHPALRADEMAALLTLAADAFVFTPRNRPQLLARVQAEGDGVCSSIAGYPWFNDWGRDTMIGLEGLMLITGRHAEARDTLRTFARYLKDGLIPDNIPDGPWPPVYHTADATLWFFHAVDRYVAHTGDMETLELILPKLEEVVERHMTGTLYGIGVDPEDGLLRAAADGYQLTWMDAIVGDWVVTPRRGKPVEINALWYNALCVMARWLAETGKTAEADRVAAAAERARESFNARFWYAEGGYLYDVVDGDPGEAPLLRPNQLLSLSLPNPVLDPRHWRRVVEVVRDRLLTPFGLRSLPSDHPAYRGRFDGDQLARDGAYHQGTVWPFLLGPFVDAWLRVWPQDHAGARAVLAAMAPHLGEYCVGTIAEVFDGDPPHTPRGCTAQGWSVAEWLRAWVAAS</sequence>
<dbReference type="InterPro" id="IPR012341">
    <property type="entry name" value="6hp_glycosidase-like_sf"/>
</dbReference>
<dbReference type="AlphaFoldDB" id="A0A7C9UXT2"/>
<dbReference type="Proteomes" id="UP000480684">
    <property type="component" value="Unassembled WGS sequence"/>
</dbReference>
<dbReference type="FunFam" id="1.50.10.10:FF:000073">
    <property type="entry name" value="Glycogen debranching enzyme, hypothetical (TreX-like)"/>
    <property type="match status" value="1"/>
</dbReference>